<feature type="compositionally biased region" description="Polar residues" evidence="1">
    <location>
        <begin position="145"/>
        <end position="157"/>
    </location>
</feature>
<feature type="region of interest" description="Disordered" evidence="1">
    <location>
        <begin position="145"/>
        <end position="175"/>
    </location>
</feature>
<sequence length="250" mass="28065">MPILLLLPSKHSTKSTASMRTAQWETSVSSSSRTKQMTSQYLQDSPSNIADDHEKPQEDVKDRKDSMVEVDEVEPLIDSLDDIEVAPEDEMEVSATTFESFDPDTSMADEVEATSEDTTEVAADTADSFDVDTSMEESIVSYYTVSDDNTASSPTRPTNDEAEDSQETPEESRFDTAAQKVLATYSLVERIFLKLPEIESDQSVKMLVLAQGTNKTFRQVIRRSFKFRRVMRGRKESLLRSRRSGEACGR</sequence>
<feature type="compositionally biased region" description="Polar residues" evidence="1">
    <location>
        <begin position="14"/>
        <end position="48"/>
    </location>
</feature>
<keyword evidence="3" id="KW-1185">Reference proteome</keyword>
<dbReference type="RefSeq" id="XP_033667672.1">
    <property type="nucleotide sequence ID" value="XM_033806516.1"/>
</dbReference>
<evidence type="ECO:0000256" key="1">
    <source>
        <dbReference type="SAM" id="MobiDB-lite"/>
    </source>
</evidence>
<dbReference type="GeneID" id="54559788"/>
<feature type="compositionally biased region" description="Acidic residues" evidence="1">
    <location>
        <begin position="160"/>
        <end position="169"/>
    </location>
</feature>
<evidence type="ECO:0000313" key="3">
    <source>
        <dbReference type="Proteomes" id="UP000799537"/>
    </source>
</evidence>
<feature type="region of interest" description="Disordered" evidence="1">
    <location>
        <begin position="1"/>
        <end position="66"/>
    </location>
</feature>
<evidence type="ECO:0000313" key="2">
    <source>
        <dbReference type="EMBL" id="KAF2166783.1"/>
    </source>
</evidence>
<feature type="compositionally biased region" description="Basic and acidic residues" evidence="1">
    <location>
        <begin position="50"/>
        <end position="66"/>
    </location>
</feature>
<protein>
    <submittedName>
        <fullName evidence="2">Uncharacterized protein</fullName>
    </submittedName>
</protein>
<name>A0A6A6CJK2_ZASCE</name>
<proteinExistence type="predicted"/>
<dbReference type="AlphaFoldDB" id="A0A6A6CJK2"/>
<dbReference type="EMBL" id="ML993595">
    <property type="protein sequence ID" value="KAF2166783.1"/>
    <property type="molecule type" value="Genomic_DNA"/>
</dbReference>
<dbReference type="Proteomes" id="UP000799537">
    <property type="component" value="Unassembled WGS sequence"/>
</dbReference>
<gene>
    <name evidence="2" type="ORF">M409DRAFT_22836</name>
</gene>
<organism evidence="2 3">
    <name type="scientific">Zasmidium cellare ATCC 36951</name>
    <dbReference type="NCBI Taxonomy" id="1080233"/>
    <lineage>
        <taxon>Eukaryota</taxon>
        <taxon>Fungi</taxon>
        <taxon>Dikarya</taxon>
        <taxon>Ascomycota</taxon>
        <taxon>Pezizomycotina</taxon>
        <taxon>Dothideomycetes</taxon>
        <taxon>Dothideomycetidae</taxon>
        <taxon>Mycosphaerellales</taxon>
        <taxon>Mycosphaerellaceae</taxon>
        <taxon>Zasmidium</taxon>
    </lineage>
</organism>
<accession>A0A6A6CJK2</accession>
<reference evidence="2" key="1">
    <citation type="journal article" date="2020" name="Stud. Mycol.">
        <title>101 Dothideomycetes genomes: a test case for predicting lifestyles and emergence of pathogens.</title>
        <authorList>
            <person name="Haridas S."/>
            <person name="Albert R."/>
            <person name="Binder M."/>
            <person name="Bloem J."/>
            <person name="Labutti K."/>
            <person name="Salamov A."/>
            <person name="Andreopoulos B."/>
            <person name="Baker S."/>
            <person name="Barry K."/>
            <person name="Bills G."/>
            <person name="Bluhm B."/>
            <person name="Cannon C."/>
            <person name="Castanera R."/>
            <person name="Culley D."/>
            <person name="Daum C."/>
            <person name="Ezra D."/>
            <person name="Gonzalez J."/>
            <person name="Henrissat B."/>
            <person name="Kuo A."/>
            <person name="Liang C."/>
            <person name="Lipzen A."/>
            <person name="Lutzoni F."/>
            <person name="Magnuson J."/>
            <person name="Mondo S."/>
            <person name="Nolan M."/>
            <person name="Ohm R."/>
            <person name="Pangilinan J."/>
            <person name="Park H.-J."/>
            <person name="Ramirez L."/>
            <person name="Alfaro M."/>
            <person name="Sun H."/>
            <person name="Tritt A."/>
            <person name="Yoshinaga Y."/>
            <person name="Zwiers L.-H."/>
            <person name="Turgeon B."/>
            <person name="Goodwin S."/>
            <person name="Spatafora J."/>
            <person name="Crous P."/>
            <person name="Grigoriev I."/>
        </authorList>
    </citation>
    <scope>NUCLEOTIDE SEQUENCE</scope>
    <source>
        <strain evidence="2">ATCC 36951</strain>
    </source>
</reference>